<dbReference type="CDD" id="cd12887">
    <property type="entry name" value="SPRY_NHR_like"/>
    <property type="match status" value="1"/>
</dbReference>
<dbReference type="RefSeq" id="XP_006812022.1">
    <property type="nucleotide sequence ID" value="XM_006811959.1"/>
</dbReference>
<evidence type="ECO:0000313" key="5">
    <source>
        <dbReference type="RefSeq" id="XP_006812022.1"/>
    </source>
</evidence>
<dbReference type="InterPro" id="IPR024810">
    <property type="entry name" value="MAB21L/cGLR"/>
</dbReference>
<dbReference type="Pfam" id="PF20266">
    <property type="entry name" value="Mab-21_C"/>
    <property type="match status" value="1"/>
</dbReference>
<dbReference type="Pfam" id="PF07177">
    <property type="entry name" value="Neuralized"/>
    <property type="match status" value="1"/>
</dbReference>
<dbReference type="InterPro" id="IPR046903">
    <property type="entry name" value="Mab-21-like_nuc_Trfase"/>
</dbReference>
<dbReference type="InterPro" id="IPR016024">
    <property type="entry name" value="ARM-type_fold"/>
</dbReference>
<dbReference type="Gene3D" id="1.25.10.10">
    <property type="entry name" value="Leucine-rich Repeat Variant"/>
    <property type="match status" value="1"/>
</dbReference>
<dbReference type="PANTHER" id="PTHR10656">
    <property type="entry name" value="CELL FATE DETERMINING PROTEIN MAB21-RELATED"/>
    <property type="match status" value="1"/>
</dbReference>
<feature type="domain" description="NHR" evidence="3">
    <location>
        <begin position="384"/>
        <end position="555"/>
    </location>
</feature>
<reference evidence="5" key="1">
    <citation type="submission" date="2025-08" db="UniProtKB">
        <authorList>
            <consortium name="RefSeq"/>
        </authorList>
    </citation>
    <scope>IDENTIFICATION</scope>
    <source>
        <tissue evidence="5">Testes</tissue>
    </source>
</reference>
<feature type="compositionally biased region" description="Basic and acidic residues" evidence="2">
    <location>
        <begin position="370"/>
        <end position="382"/>
    </location>
</feature>
<dbReference type="InterPro" id="IPR013320">
    <property type="entry name" value="ConA-like_dom_sf"/>
</dbReference>
<keyword evidence="4" id="KW-1185">Reference proteome</keyword>
<gene>
    <name evidence="5" type="primary">LOC100370446</name>
</gene>
<dbReference type="SUPFAM" id="SSF49899">
    <property type="entry name" value="Concanavalin A-like lectins/glucanases"/>
    <property type="match status" value="1"/>
</dbReference>
<dbReference type="Gene3D" id="2.60.120.920">
    <property type="match status" value="1"/>
</dbReference>
<proteinExistence type="inferred from homology"/>
<accession>A0ABM0LW81</accession>
<evidence type="ECO:0000259" key="3">
    <source>
        <dbReference type="PROSITE" id="PS51065"/>
    </source>
</evidence>
<evidence type="ECO:0000313" key="4">
    <source>
        <dbReference type="Proteomes" id="UP000694865"/>
    </source>
</evidence>
<dbReference type="PROSITE" id="PS51065">
    <property type="entry name" value="NHR"/>
    <property type="match status" value="1"/>
</dbReference>
<organism evidence="4 5">
    <name type="scientific">Saccoglossus kowalevskii</name>
    <name type="common">Acorn worm</name>
    <dbReference type="NCBI Taxonomy" id="10224"/>
    <lineage>
        <taxon>Eukaryota</taxon>
        <taxon>Metazoa</taxon>
        <taxon>Hemichordata</taxon>
        <taxon>Enteropneusta</taxon>
        <taxon>Harrimaniidae</taxon>
        <taxon>Saccoglossus</taxon>
    </lineage>
</organism>
<dbReference type="InterPro" id="IPR046906">
    <property type="entry name" value="Mab-21_HhH/H2TH-like"/>
</dbReference>
<feature type="region of interest" description="Disordered" evidence="2">
    <location>
        <begin position="352"/>
        <end position="382"/>
    </location>
</feature>
<dbReference type="InterPro" id="IPR043136">
    <property type="entry name" value="B30.2/SPRY_sf"/>
</dbReference>
<sequence>MATVTSDIDVPILSNKEAKELIGIHPLGKFMQRKCILLHCSLNILMNLVKARENRKYYDNANAKKLLDVFSGSLNKDRRIPAMLTLSYIVDPVNEINMIEDKLGVIDSLIEYLSKCVEETTEQSYSVSELVEGLEMLSRHPKNREKIVDGALLMMCQITEKGSEREKQCVRNALLSWGLYDEGETSESKGAFGPGESEDESLSEKLTFLETLFGCLGDINSLSSSELRDLLQAINQTLIDTPRDQREVIGNKTAMIGGVDTLMEILRDSYKNGEVVYGDDSQWEVFNAVAHVLWNYTDASLSFASTAGAADLVAFMLSVVESHFQMLKKKMISLADGIATCFGDTVSSTPVMESSVEAPSRDMPPGSESTVRKPTTDSEVRETDDKVRLIPAGSRAGIKNDGLVGYRKDSDLVAANNKAVFVTEKPLRCNHLFEINIDKIDVRKTAGLEFGVTIYQEFPDDVVYYGEGYGEGTGFWFLKTTDFHRDFKTIGGGYSLNLEEIKQGDKVGIVRFANSALHYYYNGEDQGIAFRNIPEGVYPLVAVTGKCLQVSVVETCSPITIPDALKGPDTPHFTEPFESYRINTTNFNTTQFNRMRSPWGIDFIEESKHPDKANILKTDTIESSPIPFVQLGMQKELDTFAEIERHSKKGYLNEAEMIRVIHSQIGFSDLLANPLFRIDPVSKERVKGINEYLVMQGYMVKMYEISNVIPNNPNKLPKRLADIYNYVLKPCFNNIQNLDSFIWTGSTSEGFAMTDHSVKEDRYMNDEMDVMIPIGEAQEGIQLHPEDDSMTNTDLDLEASGRELFISELERVGHESPSYGAPFKWVPTSFPGYVRVEANDESKIDFSEGFIHNICSVVRKVERDVIYLSRAKLLKVQEDYIRQRIPVVQDNIDEEYKTRGGFRGRLELLQQGPVQTLSVYYTAASLEGGVSAKSVEFEHTVDAALVLRCSAWPSLAISWVTRARQWPTKDLVLHIQRDGCHVVPKSYPGEGGDDNLQWRLSFSLAERTLAHSFTEWQRTFYLVMKKIWRRYLKEPKVLSSYHMKTTMFWVSEGLSSGQWSKNDLADRFMEFWDRMIFFLEQGIIPNFFLPENNMISHISQEDIDVVLQKVKHVRQQPSKHFRDLAVPTSTFNVIN</sequence>
<dbReference type="SMART" id="SM01265">
    <property type="entry name" value="Mab-21"/>
    <property type="match status" value="1"/>
</dbReference>
<dbReference type="InterPro" id="IPR011989">
    <property type="entry name" value="ARM-like"/>
</dbReference>
<dbReference type="GeneID" id="100370446"/>
<evidence type="ECO:0000256" key="2">
    <source>
        <dbReference type="SAM" id="MobiDB-lite"/>
    </source>
</evidence>
<evidence type="ECO:0000256" key="1">
    <source>
        <dbReference type="ARBA" id="ARBA00008307"/>
    </source>
</evidence>
<name>A0ABM0LW81_SACKO</name>
<dbReference type="Proteomes" id="UP000694865">
    <property type="component" value="Unplaced"/>
</dbReference>
<dbReference type="PANTHER" id="PTHR10656:SF69">
    <property type="entry name" value="MAB-21-LIKE HHH_H2TH-LIKE DOMAIN-CONTAINING PROTEIN"/>
    <property type="match status" value="1"/>
</dbReference>
<protein>
    <submittedName>
        <fullName evidence="5">Uncharacterized protein LOC100370446</fullName>
    </submittedName>
</protein>
<dbReference type="Pfam" id="PF03281">
    <property type="entry name" value="Mab-21"/>
    <property type="match status" value="1"/>
</dbReference>
<dbReference type="InterPro" id="IPR006573">
    <property type="entry name" value="NHR_dom"/>
</dbReference>
<comment type="similarity">
    <text evidence="1">Belongs to the mab-21 family.</text>
</comment>
<dbReference type="SUPFAM" id="SSF48371">
    <property type="entry name" value="ARM repeat"/>
    <property type="match status" value="1"/>
</dbReference>
<dbReference type="Gene3D" id="1.10.1410.40">
    <property type="match status" value="1"/>
</dbReference>